<gene>
    <name evidence="1" type="ORF">N792_03910</name>
</gene>
<dbReference type="Proteomes" id="UP000030017">
    <property type="component" value="Unassembled WGS sequence"/>
</dbReference>
<organism evidence="1 2">
    <name type="scientific">Lysobacter concretionis Ko07 = DSM 16239</name>
    <dbReference type="NCBI Taxonomy" id="1122185"/>
    <lineage>
        <taxon>Bacteria</taxon>
        <taxon>Pseudomonadati</taxon>
        <taxon>Pseudomonadota</taxon>
        <taxon>Gammaproteobacteria</taxon>
        <taxon>Lysobacterales</taxon>
        <taxon>Lysobacteraceae</taxon>
        <taxon>Novilysobacter</taxon>
    </lineage>
</organism>
<reference evidence="1 2" key="1">
    <citation type="submission" date="2013-08" db="EMBL/GenBank/DDBJ databases">
        <title>Genome sequencing of Lysobacter.</title>
        <authorList>
            <person name="Zhang S."/>
            <person name="Wang G."/>
        </authorList>
    </citation>
    <scope>NUCLEOTIDE SEQUENCE [LARGE SCALE GENOMIC DNA]</scope>
    <source>
        <strain evidence="1 2">Ko07</strain>
    </source>
</reference>
<proteinExistence type="predicted"/>
<dbReference type="EMBL" id="AVPS01000003">
    <property type="protein sequence ID" value="KGM52270.1"/>
    <property type="molecule type" value="Genomic_DNA"/>
</dbReference>
<evidence type="ECO:0000313" key="1">
    <source>
        <dbReference type="EMBL" id="KGM52270.1"/>
    </source>
</evidence>
<comment type="caution">
    <text evidence="1">The sequence shown here is derived from an EMBL/GenBank/DDBJ whole genome shotgun (WGS) entry which is preliminary data.</text>
</comment>
<protein>
    <recommendedName>
        <fullName evidence="3">Antitoxin SocA-like Panacea domain-containing protein</fullName>
    </recommendedName>
</protein>
<dbReference type="eggNOG" id="ENOG5031EMA">
    <property type="taxonomic scope" value="Bacteria"/>
</dbReference>
<sequence>MQSAILAVLREAREAGVGRITRTTLFKLVYLLDCLHAEAHEGETVSGSDWYFHSFGPFAVNLAGGIDELASRGLVQSLSDEYRGKDFSLYWLGEYPQGPSLSEVGVVGTGAARFGSMVRKFAKDLSKLLDHAYFKTLPMQGATPGKRIDFGVLKDAGQVQAHKHTSISDHAKILKLAQLAERVAQTYTRGKGNARAMAAHRPIYDLAFVEASAAMDAEDADRDPIAFTAQLA</sequence>
<keyword evidence="2" id="KW-1185">Reference proteome</keyword>
<evidence type="ECO:0008006" key="3">
    <source>
        <dbReference type="Google" id="ProtNLM"/>
    </source>
</evidence>
<evidence type="ECO:0000313" key="2">
    <source>
        <dbReference type="Proteomes" id="UP000030017"/>
    </source>
</evidence>
<dbReference type="AlphaFoldDB" id="A0A0A0EPX6"/>
<name>A0A0A0EPX6_9GAMM</name>
<accession>A0A0A0EPX6</accession>